<dbReference type="Proteomes" id="UP000265520">
    <property type="component" value="Unassembled WGS sequence"/>
</dbReference>
<dbReference type="EMBL" id="LXQA010049153">
    <property type="protein sequence ID" value="MCI02457.1"/>
    <property type="molecule type" value="Genomic_DNA"/>
</dbReference>
<organism evidence="2 3">
    <name type="scientific">Trifolium medium</name>
    <dbReference type="NCBI Taxonomy" id="97028"/>
    <lineage>
        <taxon>Eukaryota</taxon>
        <taxon>Viridiplantae</taxon>
        <taxon>Streptophyta</taxon>
        <taxon>Embryophyta</taxon>
        <taxon>Tracheophyta</taxon>
        <taxon>Spermatophyta</taxon>
        <taxon>Magnoliopsida</taxon>
        <taxon>eudicotyledons</taxon>
        <taxon>Gunneridae</taxon>
        <taxon>Pentapetalae</taxon>
        <taxon>rosids</taxon>
        <taxon>fabids</taxon>
        <taxon>Fabales</taxon>
        <taxon>Fabaceae</taxon>
        <taxon>Papilionoideae</taxon>
        <taxon>50 kb inversion clade</taxon>
        <taxon>NPAAA clade</taxon>
        <taxon>Hologalegina</taxon>
        <taxon>IRL clade</taxon>
        <taxon>Trifolieae</taxon>
        <taxon>Trifolium</taxon>
    </lineage>
</organism>
<evidence type="ECO:0000256" key="1">
    <source>
        <dbReference type="SAM" id="MobiDB-lite"/>
    </source>
</evidence>
<proteinExistence type="predicted"/>
<evidence type="ECO:0000313" key="3">
    <source>
        <dbReference type="Proteomes" id="UP000265520"/>
    </source>
</evidence>
<feature type="region of interest" description="Disordered" evidence="1">
    <location>
        <begin position="109"/>
        <end position="131"/>
    </location>
</feature>
<evidence type="ECO:0000313" key="2">
    <source>
        <dbReference type="EMBL" id="MCI02457.1"/>
    </source>
</evidence>
<keyword evidence="3" id="KW-1185">Reference proteome</keyword>
<comment type="caution">
    <text evidence="2">The sequence shown here is derived from an EMBL/GenBank/DDBJ whole genome shotgun (WGS) entry which is preliminary data.</text>
</comment>
<reference evidence="2 3" key="1">
    <citation type="journal article" date="2018" name="Front. Plant Sci.">
        <title>Red Clover (Trifolium pratense) and Zigzag Clover (T. medium) - A Picture of Genomic Similarities and Differences.</title>
        <authorList>
            <person name="Dluhosova J."/>
            <person name="Istvanek J."/>
            <person name="Nedelnik J."/>
            <person name="Repkova J."/>
        </authorList>
    </citation>
    <scope>NUCLEOTIDE SEQUENCE [LARGE SCALE GENOMIC DNA]</scope>
    <source>
        <strain evidence="3">cv. 10/8</strain>
        <tissue evidence="2">Leaf</tissue>
    </source>
</reference>
<dbReference type="AlphaFoldDB" id="A0A392NRF4"/>
<sequence>MLRGDMARIKIVTKKLTLIDSSMTISVLGSVDEGSDSDWSKNGQCCWEWGDRKGKRDSCRILGVVLAVCDGTIGERELSDQLVCRLEIEKSVSPRSREVGVGDEILVGSEQKSQGHVEGGRPMPSVLRTREKDILLVGPTSDVWAESRKKGV</sequence>
<protein>
    <submittedName>
        <fullName evidence="2">Uncharacterized protein</fullName>
    </submittedName>
</protein>
<gene>
    <name evidence="2" type="ORF">A2U01_0023490</name>
</gene>
<accession>A0A392NRF4</accession>
<feature type="non-terminal residue" evidence="2">
    <location>
        <position position="152"/>
    </location>
</feature>
<name>A0A392NRF4_9FABA</name>